<name>A0A1C1CM77_9EURO</name>
<dbReference type="EMBL" id="LGRB01000010">
    <property type="protein sequence ID" value="OCT49608.1"/>
    <property type="molecule type" value="Genomic_DNA"/>
</dbReference>
<proteinExistence type="predicted"/>
<gene>
    <name evidence="2" type="ORF">CLCR_06687</name>
</gene>
<comment type="caution">
    <text evidence="2">The sequence shown here is derived from an EMBL/GenBank/DDBJ whole genome shotgun (WGS) entry which is preliminary data.</text>
</comment>
<feature type="region of interest" description="Disordered" evidence="1">
    <location>
        <begin position="734"/>
        <end position="758"/>
    </location>
</feature>
<feature type="compositionally biased region" description="Low complexity" evidence="1">
    <location>
        <begin position="462"/>
        <end position="476"/>
    </location>
</feature>
<feature type="region of interest" description="Disordered" evidence="1">
    <location>
        <begin position="461"/>
        <end position="500"/>
    </location>
</feature>
<protein>
    <submittedName>
        <fullName evidence="2">Uncharacterized protein</fullName>
    </submittedName>
</protein>
<dbReference type="AlphaFoldDB" id="A0A1C1CM77"/>
<organism evidence="2 3">
    <name type="scientific">Cladophialophora carrionii</name>
    <dbReference type="NCBI Taxonomy" id="86049"/>
    <lineage>
        <taxon>Eukaryota</taxon>
        <taxon>Fungi</taxon>
        <taxon>Dikarya</taxon>
        <taxon>Ascomycota</taxon>
        <taxon>Pezizomycotina</taxon>
        <taxon>Eurotiomycetes</taxon>
        <taxon>Chaetothyriomycetidae</taxon>
        <taxon>Chaetothyriales</taxon>
        <taxon>Herpotrichiellaceae</taxon>
        <taxon>Cladophialophora</taxon>
    </lineage>
</organism>
<evidence type="ECO:0000256" key="1">
    <source>
        <dbReference type="SAM" id="MobiDB-lite"/>
    </source>
</evidence>
<dbReference type="VEuPathDB" id="FungiDB:CLCR_06687"/>
<accession>A0A1C1CM77</accession>
<dbReference type="OrthoDB" id="10532532at2759"/>
<sequence length="770" mass="85528">MELVQIQVCGGNAPFSYKPPALCAAGLSPLASHRSSSPPVLDIDTARSARGKATVAADMADKFHSRIEPIIEGTLKFIIHSTGVATECSVCLLAQGESDLFFKGAEHAPVDFGLLAVPHNLAVEAKGPAERTFEALRKYPHLKEFLFGSEFKSCLLLEMDHPTRAICYKVHIKPGQQKHAAAFLVYTVAAPRVVKLIPSWIYDYHFDYRREYTLRESTGSSYQARVEDQAPLPWDFCGVPLGRLAENVQDMAAFCSGQTKSWRNVSNDLEYERCPRPQTCGFHDLIPRTRRAPLGHSPDILLIDAICEKFRAYGVHYEARLMDLAPAIGDFAFVHKQSGAKLVCASGFRLRHKGRTSIRQRYFSAIYPVDVYLVQLEPRSACSGWLFLPRDILPDTWFDGSVDKDDTTLPAWSLDATSLSRYLIAVELDDRDGQPFVARLEEVMNQCASLQTRNLARPFYLPPASSSPDTAPSSRAETTPSSHAGCDGAPRVQRKDIPNEPKDTWSQLVFESMEVGGSTDSVSNCQRCDSHRYSSWADILRGWGKFYPLRTNPMQGCAFSPFMSQSFVQADARTPFVRVHFACITLVDTLLAFTYHDRRALKPAGNKDDRSIFVLAPSSTTGGQTAGTLMEAATVRYVVPSEQLASDFIEEWYGGNTHSDAGKPIPLYLRGGDLIDAYRVPLDQVVWKLLSLCRAGLSQFFGDEQTRAGSTVQTVKYLTTTTEILRHYSTSLQVQASPQAGDRSPPRTKNKGRPPRMCTNCRALKLPRSL</sequence>
<dbReference type="Proteomes" id="UP000094526">
    <property type="component" value="Unassembled WGS sequence"/>
</dbReference>
<reference evidence="3" key="1">
    <citation type="submission" date="2015-07" db="EMBL/GenBank/DDBJ databases">
        <authorList>
            <person name="Teixeira M.M."/>
            <person name="Souza R.C."/>
            <person name="Almeida L.G."/>
            <person name="Vicente V.A."/>
            <person name="de Hoog S."/>
            <person name="Bocca A.L."/>
            <person name="de Almeida S.R."/>
            <person name="Vasconcelos A.T."/>
            <person name="Felipe M.S."/>
        </authorList>
    </citation>
    <scope>NUCLEOTIDE SEQUENCE [LARGE SCALE GENOMIC DNA]</scope>
    <source>
        <strain evidence="3">KSF</strain>
    </source>
</reference>
<keyword evidence="3" id="KW-1185">Reference proteome</keyword>
<evidence type="ECO:0000313" key="2">
    <source>
        <dbReference type="EMBL" id="OCT49608.1"/>
    </source>
</evidence>
<evidence type="ECO:0000313" key="3">
    <source>
        <dbReference type="Proteomes" id="UP000094526"/>
    </source>
</evidence>